<dbReference type="CDD" id="cd03801">
    <property type="entry name" value="GT4_PimA-like"/>
    <property type="match status" value="1"/>
</dbReference>
<dbReference type="EMBL" id="QGGP01000006">
    <property type="protein sequence ID" value="PWK18004.1"/>
    <property type="molecule type" value="Genomic_DNA"/>
</dbReference>
<proteinExistence type="predicted"/>
<dbReference type="InterPro" id="IPR001296">
    <property type="entry name" value="Glyco_trans_1"/>
</dbReference>
<organism evidence="2 3">
    <name type="scientific">Xanthomarina spongicola</name>
    <dbReference type="NCBI Taxonomy" id="570520"/>
    <lineage>
        <taxon>Bacteria</taxon>
        <taxon>Pseudomonadati</taxon>
        <taxon>Bacteroidota</taxon>
        <taxon>Flavobacteriia</taxon>
        <taxon>Flavobacteriales</taxon>
        <taxon>Flavobacteriaceae</taxon>
        <taxon>Xanthomarina</taxon>
    </lineage>
</organism>
<dbReference type="RefSeq" id="WP_109682886.1">
    <property type="nucleotide sequence ID" value="NZ_QGGP01000006.1"/>
</dbReference>
<accession>A0A316DIL2</accession>
<dbReference type="Pfam" id="PF00534">
    <property type="entry name" value="Glycos_transf_1"/>
    <property type="match status" value="1"/>
</dbReference>
<keyword evidence="2" id="KW-0808">Transferase</keyword>
<dbReference type="AlphaFoldDB" id="A0A316DIL2"/>
<dbReference type="OrthoDB" id="502646at2"/>
<keyword evidence="3" id="KW-1185">Reference proteome</keyword>
<dbReference type="GO" id="GO:0016757">
    <property type="term" value="F:glycosyltransferase activity"/>
    <property type="evidence" value="ECO:0007669"/>
    <property type="project" value="InterPro"/>
</dbReference>
<gene>
    <name evidence="2" type="ORF">LX78_02403</name>
</gene>
<comment type="caution">
    <text evidence="2">The sequence shown here is derived from an EMBL/GenBank/DDBJ whole genome shotgun (WGS) entry which is preliminary data.</text>
</comment>
<dbReference type="PANTHER" id="PTHR12526:SF630">
    <property type="entry name" value="GLYCOSYLTRANSFERASE"/>
    <property type="match status" value="1"/>
</dbReference>
<dbReference type="PANTHER" id="PTHR12526">
    <property type="entry name" value="GLYCOSYLTRANSFERASE"/>
    <property type="match status" value="1"/>
</dbReference>
<reference evidence="2 3" key="1">
    <citation type="submission" date="2018-05" db="EMBL/GenBank/DDBJ databases">
        <title>Genomic Encyclopedia of Archaeal and Bacterial Type Strains, Phase II (KMG-II): from individual species to whole genera.</title>
        <authorList>
            <person name="Goeker M."/>
        </authorList>
    </citation>
    <scope>NUCLEOTIDE SEQUENCE [LARGE SCALE GENOMIC DNA]</scope>
    <source>
        <strain evidence="2 3">DSM 22637</strain>
    </source>
</reference>
<evidence type="ECO:0000259" key="1">
    <source>
        <dbReference type="Pfam" id="PF00534"/>
    </source>
</evidence>
<feature type="domain" description="Glycosyl transferase family 1" evidence="1">
    <location>
        <begin position="199"/>
        <end position="357"/>
    </location>
</feature>
<dbReference type="Gene3D" id="3.40.50.2000">
    <property type="entry name" value="Glycogen Phosphorylase B"/>
    <property type="match status" value="2"/>
</dbReference>
<evidence type="ECO:0000313" key="3">
    <source>
        <dbReference type="Proteomes" id="UP000245430"/>
    </source>
</evidence>
<sequence>MKLAILAQSYLFDKTSTINGTLVQLHNLAFGFVKNNVEVHYITVTKDIIKSNYEFKDGIHFHWIQSNKGFFEWKRVMPIYMKILKTISPDAVYVRGRNVMQYVAGMYSKENHIPYVWGTNGEDSAEFWKNVRRLKTVKKSILRKIALFPLKASEDFYINKGMKMANLIVNQSIEQKIETKKNLGKEGVVLPSYFYLPSQEETSKDNLILWLANLSKGKQPELFIDIIDKIDLIHWKVILAGGSNIATYEKSIRELAKNKSIETVGRIDFKDSFKYYNQAKIYINTSKPHADGLPNAYIQSWLSGTIVLSLHHDPNKWMEKYNIGFCSYGDEEKLISKLQEFMASPETITQMSNNARKFAESEFSNDKIIQTYKNLFKGNAKRN</sequence>
<dbReference type="Proteomes" id="UP000245430">
    <property type="component" value="Unassembled WGS sequence"/>
</dbReference>
<evidence type="ECO:0000313" key="2">
    <source>
        <dbReference type="EMBL" id="PWK18004.1"/>
    </source>
</evidence>
<protein>
    <submittedName>
        <fullName evidence="2">Glycosyltransferase involved in cell wall biosynthesis</fullName>
    </submittedName>
</protein>
<name>A0A316DIL2_9FLAO</name>
<dbReference type="SUPFAM" id="SSF53756">
    <property type="entry name" value="UDP-Glycosyltransferase/glycogen phosphorylase"/>
    <property type="match status" value="1"/>
</dbReference>